<evidence type="ECO:0000259" key="8">
    <source>
        <dbReference type="PROSITE" id="PS50811"/>
    </source>
</evidence>
<comment type="subcellular location">
    <subcellularLocation>
        <location evidence="1">Nucleus</location>
    </subcellularLocation>
</comment>
<evidence type="ECO:0000256" key="7">
    <source>
        <dbReference type="SAM" id="MobiDB-lite"/>
    </source>
</evidence>
<accession>A0A140H8P3</accession>
<feature type="domain" description="WRKY" evidence="8">
    <location>
        <begin position="129"/>
        <end position="192"/>
    </location>
</feature>
<keyword evidence="4" id="KW-0804">Transcription</keyword>
<keyword evidence="2" id="KW-0805">Transcription regulation</keyword>
<gene>
    <name evidence="10" type="ORF">MANES_01G047200</name>
</gene>
<protein>
    <submittedName>
        <fullName evidence="9">WRKY transcription factor 39</fullName>
    </submittedName>
</protein>
<dbReference type="PROSITE" id="PS50811">
    <property type="entry name" value="WRKY"/>
    <property type="match status" value="1"/>
</dbReference>
<dbReference type="OrthoDB" id="1888929at2759"/>
<dbReference type="SUPFAM" id="SSF118290">
    <property type="entry name" value="WRKY DNA-binding domain"/>
    <property type="match status" value="1"/>
</dbReference>
<evidence type="ECO:0000256" key="2">
    <source>
        <dbReference type="ARBA" id="ARBA00023015"/>
    </source>
</evidence>
<dbReference type="PANTHER" id="PTHR32096">
    <property type="entry name" value="WRKY TRANSCRIPTION FACTOR 30-RELATED-RELATED"/>
    <property type="match status" value="1"/>
</dbReference>
<proteinExistence type="evidence at transcript level"/>
<dbReference type="InterPro" id="IPR036576">
    <property type="entry name" value="WRKY_dom_sf"/>
</dbReference>
<dbReference type="PANTHER" id="PTHR32096:SF36">
    <property type="entry name" value="WRKY TRANSCRIPTION FACTOR 41-RELATED"/>
    <property type="match status" value="1"/>
</dbReference>
<dbReference type="GO" id="GO:0010150">
    <property type="term" value="P:leaf senescence"/>
    <property type="evidence" value="ECO:0007669"/>
    <property type="project" value="UniProtKB-ARBA"/>
</dbReference>
<evidence type="ECO:0000256" key="6">
    <source>
        <dbReference type="ARBA" id="ARBA00060850"/>
    </source>
</evidence>
<dbReference type="Proteomes" id="UP000091857">
    <property type="component" value="Chromosome 1"/>
</dbReference>
<dbReference type="InterPro" id="IPR044810">
    <property type="entry name" value="WRKY_plant"/>
</dbReference>
<evidence type="ECO:0000256" key="4">
    <source>
        <dbReference type="ARBA" id="ARBA00023163"/>
    </source>
</evidence>
<evidence type="ECO:0000256" key="1">
    <source>
        <dbReference type="ARBA" id="ARBA00004123"/>
    </source>
</evidence>
<dbReference type="Gene3D" id="2.20.25.80">
    <property type="entry name" value="WRKY domain"/>
    <property type="match status" value="1"/>
</dbReference>
<reference evidence="9" key="1">
    <citation type="journal article" date="2016" name="Front. Plant Sci.">
        <title>Genome-Wide Identification and Expression Analysis of the WRKY Gene Family in Cassava.</title>
        <authorList>
            <person name="Wei Y."/>
            <person name="Shi H."/>
            <person name="Xia Z."/>
            <person name="Tie W."/>
            <person name="Ding Z."/>
            <person name="Yan Y."/>
            <person name="Wang W."/>
            <person name="Hu W."/>
            <person name="Li K."/>
        </authorList>
    </citation>
    <scope>NUCLEOTIDE SEQUENCE</scope>
</reference>
<dbReference type="GO" id="GO:0042542">
    <property type="term" value="P:response to hydrogen peroxide"/>
    <property type="evidence" value="ECO:0007669"/>
    <property type="project" value="UniProtKB-ARBA"/>
</dbReference>
<organism evidence="9">
    <name type="scientific">Manihot esculenta</name>
    <name type="common">Cassava</name>
    <name type="synonym">Jatropha manihot</name>
    <dbReference type="NCBI Taxonomy" id="3983"/>
    <lineage>
        <taxon>Eukaryota</taxon>
        <taxon>Viridiplantae</taxon>
        <taxon>Streptophyta</taxon>
        <taxon>Embryophyta</taxon>
        <taxon>Tracheophyta</taxon>
        <taxon>Spermatophyta</taxon>
        <taxon>Magnoliopsida</taxon>
        <taxon>eudicotyledons</taxon>
        <taxon>Gunneridae</taxon>
        <taxon>Pentapetalae</taxon>
        <taxon>rosids</taxon>
        <taxon>fabids</taxon>
        <taxon>Malpighiales</taxon>
        <taxon>Euphorbiaceae</taxon>
        <taxon>Crotonoideae</taxon>
        <taxon>Manihoteae</taxon>
        <taxon>Manihot</taxon>
    </lineage>
</organism>
<keyword evidence="5" id="KW-0539">Nucleus</keyword>
<dbReference type="SMART" id="SM00774">
    <property type="entry name" value="WRKY"/>
    <property type="match status" value="1"/>
</dbReference>
<dbReference type="Pfam" id="PF03106">
    <property type="entry name" value="WRKY"/>
    <property type="match status" value="1"/>
</dbReference>
<keyword evidence="3" id="KW-0238">DNA-binding</keyword>
<dbReference type="EMBL" id="KT827614">
    <property type="protein sequence ID" value="AMO00407.1"/>
    <property type="molecule type" value="mRNA"/>
</dbReference>
<dbReference type="GO" id="GO:0000976">
    <property type="term" value="F:transcription cis-regulatory region binding"/>
    <property type="evidence" value="ECO:0000318"/>
    <property type="project" value="GO_Central"/>
</dbReference>
<dbReference type="AlphaFoldDB" id="A0A140H8P3"/>
<evidence type="ECO:0000313" key="10">
    <source>
        <dbReference type="EMBL" id="OAY59638.1"/>
    </source>
</evidence>
<dbReference type="GO" id="GO:0005634">
    <property type="term" value="C:nucleus"/>
    <property type="evidence" value="ECO:0000318"/>
    <property type="project" value="GO_Central"/>
</dbReference>
<dbReference type="OMA" id="FRNTQGC"/>
<keyword evidence="11" id="KW-1185">Reference proteome</keyword>
<evidence type="ECO:0000313" key="11">
    <source>
        <dbReference type="Proteomes" id="UP000091857"/>
    </source>
</evidence>
<feature type="region of interest" description="Disordered" evidence="7">
    <location>
        <begin position="194"/>
        <end position="219"/>
    </location>
</feature>
<evidence type="ECO:0000256" key="3">
    <source>
        <dbReference type="ARBA" id="ARBA00023125"/>
    </source>
</evidence>
<dbReference type="SMR" id="A0A140H8P3"/>
<name>A0A140H8P3_MANES</name>
<reference evidence="10 11" key="2">
    <citation type="submission" date="2016-02" db="EMBL/GenBank/DDBJ databases">
        <title>WGS assembly of Manihot esculenta.</title>
        <authorList>
            <person name="Bredeson J.V."/>
            <person name="Prochnik S.E."/>
            <person name="Lyons J.B."/>
            <person name="Schmutz J."/>
            <person name="Grimwood J."/>
            <person name="Vrebalov J."/>
            <person name="Bart R.S."/>
            <person name="Amuge T."/>
            <person name="Ferguson M.E."/>
            <person name="Green R."/>
            <person name="Putnam N."/>
            <person name="Stites J."/>
            <person name="Rounsley S."/>
            <person name="Rokhsar D.S."/>
        </authorList>
    </citation>
    <scope>NUCLEOTIDE SEQUENCE [LARGE SCALE GENOMIC DNA]</scope>
    <source>
        <strain evidence="11">cv. AM560-2</strain>
        <tissue evidence="10">Leaf</tissue>
    </source>
</reference>
<sequence length="343" mass="38762">MENSWSWEQKTLVSELIQGMELAKQLKIHMNTASSVETRDSLVQRILTSYEKSLLILNYSGSMGQQHQHQHHQLQQNFGATAGTVPESPISMNGSPGSDDFDGGHSDISKKRKTMPRWTDQVRVSSENGLEGPHDDGYSWRKYGQKDILGAKYPRSYYRCTYRNTQNCWATKQVQRSDDDHTIFDITYRGIHTCSHGQQQIPPPASPEKQEQKQNIDQQQQSQAALFNFQKVLRVNTEDLDNKEMAFPFSFPPTYGSTKTSGTYSQSFTSPATPESNYYSVSPFQMNNYAGVQNLQHHSESGFTELISANTSAANSPIVEPDFSLQSLELDPNFPFNTPGFFS</sequence>
<evidence type="ECO:0000313" key="9">
    <source>
        <dbReference type="EMBL" id="AMO00407.1"/>
    </source>
</evidence>
<comment type="similarity">
    <text evidence="6">Belongs to the WRKY group III family.</text>
</comment>
<dbReference type="GO" id="GO:0010193">
    <property type="term" value="P:response to ozone"/>
    <property type="evidence" value="ECO:0007669"/>
    <property type="project" value="UniProtKB-ARBA"/>
</dbReference>
<evidence type="ECO:0000256" key="5">
    <source>
        <dbReference type="ARBA" id="ARBA00023242"/>
    </source>
</evidence>
<dbReference type="Gramene" id="Manes.01G047200.1.v8.1">
    <property type="protein sequence ID" value="Manes.01G047200.1.v8.1.CDS"/>
    <property type="gene ID" value="Manes.01G047200.v8.1"/>
</dbReference>
<dbReference type="InterPro" id="IPR003657">
    <property type="entry name" value="WRKY_dom"/>
</dbReference>
<dbReference type="EMBL" id="CM004387">
    <property type="protein sequence ID" value="OAY59638.1"/>
    <property type="molecule type" value="Genomic_DNA"/>
</dbReference>
<dbReference type="GO" id="GO:0003700">
    <property type="term" value="F:DNA-binding transcription factor activity"/>
    <property type="evidence" value="ECO:0000318"/>
    <property type="project" value="GO_Central"/>
</dbReference>
<dbReference type="FunFam" id="2.20.25.80:FF:000009">
    <property type="entry name" value="WRKY transcription factor 53"/>
    <property type="match status" value="1"/>
</dbReference>
<dbReference type="GO" id="GO:0009751">
    <property type="term" value="P:response to salicylic acid"/>
    <property type="evidence" value="ECO:0007669"/>
    <property type="project" value="UniProtKB-ARBA"/>
</dbReference>